<dbReference type="Gene3D" id="3.40.50.2300">
    <property type="match status" value="1"/>
</dbReference>
<dbReference type="GO" id="GO:0046685">
    <property type="term" value="P:response to arsenic-containing substance"/>
    <property type="evidence" value="ECO:0007669"/>
    <property type="project" value="UniProtKB-KW"/>
</dbReference>
<dbReference type="Pfam" id="PF01022">
    <property type="entry name" value="HTH_5"/>
    <property type="match status" value="1"/>
</dbReference>
<dbReference type="PANTHER" id="PTHR43428">
    <property type="entry name" value="ARSENATE REDUCTASE"/>
    <property type="match status" value="1"/>
</dbReference>
<comment type="caution">
    <text evidence="3">The sequence shown here is derived from an EMBL/GenBank/DDBJ whole genome shotgun (WGS) entry which is preliminary data.</text>
</comment>
<evidence type="ECO:0000313" key="3">
    <source>
        <dbReference type="EMBL" id="TPH13427.1"/>
    </source>
</evidence>
<gene>
    <name evidence="3" type="ORF">EPA86_14660</name>
</gene>
<proteinExistence type="predicted"/>
<reference evidence="3 4" key="1">
    <citation type="submission" date="2019-01" db="EMBL/GenBank/DDBJ databases">
        <title>Litorilituus lipolytica sp. nov., isolated from intertidal sand of the Yellow Sea in China.</title>
        <authorList>
            <person name="Liu A."/>
        </authorList>
    </citation>
    <scope>NUCLEOTIDE SEQUENCE [LARGE SCALE GENOMIC DNA]</scope>
    <source>
        <strain evidence="3 4">RZ04</strain>
    </source>
</reference>
<dbReference type="OrthoDB" id="9793058at2"/>
<dbReference type="EMBL" id="SAWY01000036">
    <property type="protein sequence ID" value="TPH13427.1"/>
    <property type="molecule type" value="Genomic_DNA"/>
</dbReference>
<dbReference type="SUPFAM" id="SSF52788">
    <property type="entry name" value="Phosphotyrosine protein phosphatases I"/>
    <property type="match status" value="1"/>
</dbReference>
<sequence>MKVLFLCTENSARSIMAEALLRHHGKDKFQVFSAGASPTAVDENALKAIEHFGLSVDGLQSQSVDEYVDQHFDYVITLCDQAVLECENRIDGTNCLAWSFPEPRTRKDINPFEKTLQEINERIKNFMHEYQDISSASLTPTNFYKALADDIRLKTLLLIVVEKELCVCELMAALGEESQPKVSRHLAQLRKSGLLAVRKNQQWVYYFLNPTLPTWMKTIITSTVVNEPIFIQKELARLNAMGERPNRIASFCN</sequence>
<dbReference type="InterPro" id="IPR023485">
    <property type="entry name" value="Ptyr_pPase"/>
</dbReference>
<dbReference type="RefSeq" id="WP_140604913.1">
    <property type="nucleotide sequence ID" value="NZ_SAWY01000036.1"/>
</dbReference>
<dbReference type="InterPro" id="IPR036388">
    <property type="entry name" value="WH-like_DNA-bd_sf"/>
</dbReference>
<dbReference type="GO" id="GO:0003700">
    <property type="term" value="F:DNA-binding transcription factor activity"/>
    <property type="evidence" value="ECO:0007669"/>
    <property type="project" value="InterPro"/>
</dbReference>
<name>A0A502KYU7_9GAMM</name>
<keyword evidence="1" id="KW-0059">Arsenical resistance</keyword>
<organism evidence="3 4">
    <name type="scientific">Litorilituus lipolyticus</name>
    <dbReference type="NCBI Taxonomy" id="2491017"/>
    <lineage>
        <taxon>Bacteria</taxon>
        <taxon>Pseudomonadati</taxon>
        <taxon>Pseudomonadota</taxon>
        <taxon>Gammaproteobacteria</taxon>
        <taxon>Alteromonadales</taxon>
        <taxon>Colwelliaceae</taxon>
        <taxon>Litorilituus</taxon>
    </lineage>
</organism>
<evidence type="ECO:0000313" key="4">
    <source>
        <dbReference type="Proteomes" id="UP000315303"/>
    </source>
</evidence>
<dbReference type="SMART" id="SM00418">
    <property type="entry name" value="HTH_ARSR"/>
    <property type="match status" value="1"/>
</dbReference>
<protein>
    <submittedName>
        <fullName evidence="3">ArsR family transcriptional regulator</fullName>
    </submittedName>
</protein>
<dbReference type="InterPro" id="IPR011991">
    <property type="entry name" value="ArsR-like_HTH"/>
</dbReference>
<dbReference type="Gene3D" id="1.10.10.10">
    <property type="entry name" value="Winged helix-like DNA-binding domain superfamily/Winged helix DNA-binding domain"/>
    <property type="match status" value="1"/>
</dbReference>
<dbReference type="CDD" id="cd00090">
    <property type="entry name" value="HTH_ARSR"/>
    <property type="match status" value="1"/>
</dbReference>
<dbReference type="InterPro" id="IPR036390">
    <property type="entry name" value="WH_DNA-bd_sf"/>
</dbReference>
<dbReference type="Proteomes" id="UP000315303">
    <property type="component" value="Unassembled WGS sequence"/>
</dbReference>
<dbReference type="PANTHER" id="PTHR43428:SF1">
    <property type="entry name" value="ARSENATE REDUCTASE"/>
    <property type="match status" value="1"/>
</dbReference>
<evidence type="ECO:0000256" key="1">
    <source>
        <dbReference type="ARBA" id="ARBA00022849"/>
    </source>
</evidence>
<dbReference type="SMART" id="SM00226">
    <property type="entry name" value="LMWPc"/>
    <property type="match status" value="1"/>
</dbReference>
<evidence type="ECO:0000259" key="2">
    <source>
        <dbReference type="PROSITE" id="PS50987"/>
    </source>
</evidence>
<keyword evidence="4" id="KW-1185">Reference proteome</keyword>
<dbReference type="SUPFAM" id="SSF46785">
    <property type="entry name" value="Winged helix' DNA-binding domain"/>
    <property type="match status" value="1"/>
</dbReference>
<feature type="domain" description="HTH arsR-type" evidence="2">
    <location>
        <begin position="133"/>
        <end position="227"/>
    </location>
</feature>
<dbReference type="AlphaFoldDB" id="A0A502KYU7"/>
<dbReference type="InterPro" id="IPR036196">
    <property type="entry name" value="Ptyr_pPase_sf"/>
</dbReference>
<accession>A0A502KYU7</accession>
<dbReference type="PROSITE" id="PS50987">
    <property type="entry name" value="HTH_ARSR_2"/>
    <property type="match status" value="1"/>
</dbReference>
<dbReference type="Pfam" id="PF01451">
    <property type="entry name" value="LMWPc"/>
    <property type="match status" value="1"/>
</dbReference>
<dbReference type="PRINTS" id="PR00778">
    <property type="entry name" value="HTHARSR"/>
</dbReference>
<dbReference type="CDD" id="cd16345">
    <property type="entry name" value="LMWP_ArsC"/>
    <property type="match status" value="1"/>
</dbReference>
<dbReference type="NCBIfam" id="NF033788">
    <property type="entry name" value="HTH_metalloreg"/>
    <property type="match status" value="1"/>
</dbReference>
<dbReference type="InterPro" id="IPR001845">
    <property type="entry name" value="HTH_ArsR_DNA-bd_dom"/>
</dbReference>